<dbReference type="Pfam" id="PF00090">
    <property type="entry name" value="TSP_1"/>
    <property type="match status" value="11"/>
</dbReference>
<dbReference type="SUPFAM" id="SSF54928">
    <property type="entry name" value="RNA-binding domain, RBD"/>
    <property type="match status" value="1"/>
</dbReference>
<dbReference type="InterPro" id="IPR000504">
    <property type="entry name" value="RRM_dom"/>
</dbReference>
<dbReference type="Pfam" id="PF00076">
    <property type="entry name" value="RRM_1"/>
    <property type="match status" value="1"/>
</dbReference>
<reference evidence="8" key="1">
    <citation type="submission" date="2022-10" db="EMBL/GenBank/DDBJ databases">
        <authorList>
            <person name="Chen Y."/>
            <person name="Dougan E. K."/>
            <person name="Chan C."/>
            <person name="Rhodes N."/>
            <person name="Thang M."/>
        </authorList>
    </citation>
    <scope>NUCLEOTIDE SEQUENCE</scope>
</reference>
<dbReference type="OrthoDB" id="411599at2759"/>
<keyword evidence="10" id="KW-0482">Metalloprotease</keyword>
<keyword evidence="4" id="KW-0325">Glycoprotein</keyword>
<dbReference type="GO" id="GO:0003723">
    <property type="term" value="F:RNA binding"/>
    <property type="evidence" value="ECO:0007669"/>
    <property type="project" value="UniProtKB-UniRule"/>
</dbReference>
<keyword evidence="11" id="KW-1185">Reference proteome</keyword>
<dbReference type="PROSITE" id="PS50092">
    <property type="entry name" value="TSP1"/>
    <property type="match status" value="20"/>
</dbReference>
<dbReference type="EMBL" id="CAMXCT010000384">
    <property type="protein sequence ID" value="CAI3978036.1"/>
    <property type="molecule type" value="Genomic_DNA"/>
</dbReference>
<evidence type="ECO:0000256" key="4">
    <source>
        <dbReference type="ARBA" id="ARBA00023180"/>
    </source>
</evidence>
<dbReference type="InterPro" id="IPR035979">
    <property type="entry name" value="RBD_domain_sf"/>
</dbReference>
<keyword evidence="3" id="KW-1015">Disulfide bond</keyword>
<dbReference type="InterPro" id="IPR036383">
    <property type="entry name" value="TSP1_rpt_sf"/>
</dbReference>
<feature type="compositionally biased region" description="Basic and acidic residues" evidence="6">
    <location>
        <begin position="1177"/>
        <end position="1208"/>
    </location>
</feature>
<dbReference type="GO" id="GO:0008237">
    <property type="term" value="F:metallopeptidase activity"/>
    <property type="evidence" value="ECO:0007669"/>
    <property type="project" value="UniProtKB-KW"/>
</dbReference>
<dbReference type="EMBL" id="CAMXCT020000384">
    <property type="protein sequence ID" value="CAL1131411.1"/>
    <property type="molecule type" value="Genomic_DNA"/>
</dbReference>
<organism evidence="8">
    <name type="scientific">Cladocopium goreaui</name>
    <dbReference type="NCBI Taxonomy" id="2562237"/>
    <lineage>
        <taxon>Eukaryota</taxon>
        <taxon>Sar</taxon>
        <taxon>Alveolata</taxon>
        <taxon>Dinophyceae</taxon>
        <taxon>Suessiales</taxon>
        <taxon>Symbiodiniaceae</taxon>
        <taxon>Cladocopium</taxon>
    </lineage>
</organism>
<evidence type="ECO:0000313" key="9">
    <source>
        <dbReference type="EMBL" id="CAL1131411.1"/>
    </source>
</evidence>
<evidence type="ECO:0000256" key="2">
    <source>
        <dbReference type="ARBA" id="ARBA00022737"/>
    </source>
</evidence>
<feature type="compositionally biased region" description="Basic residues" evidence="6">
    <location>
        <begin position="1213"/>
        <end position="1225"/>
    </location>
</feature>
<dbReference type="Gene3D" id="2.20.100.10">
    <property type="entry name" value="Thrombospondin type-1 (TSP1) repeat"/>
    <property type="match status" value="18"/>
</dbReference>
<evidence type="ECO:0000256" key="1">
    <source>
        <dbReference type="ARBA" id="ARBA00022729"/>
    </source>
</evidence>
<feature type="compositionally biased region" description="Basic and acidic residues" evidence="6">
    <location>
        <begin position="1226"/>
        <end position="1238"/>
    </location>
</feature>
<dbReference type="InterPro" id="IPR044004">
    <property type="entry name" value="TSP1_spondin_dom"/>
</dbReference>
<evidence type="ECO:0000256" key="5">
    <source>
        <dbReference type="PROSITE-ProRule" id="PRU00176"/>
    </source>
</evidence>
<accession>A0A9P1FJA0</accession>
<dbReference type="Gene3D" id="3.30.70.330">
    <property type="match status" value="2"/>
</dbReference>
<dbReference type="PROSITE" id="PS50102">
    <property type="entry name" value="RRM"/>
    <property type="match status" value="1"/>
</dbReference>
<dbReference type="InterPro" id="IPR000884">
    <property type="entry name" value="TSP1_rpt"/>
</dbReference>
<gene>
    <name evidence="8" type="ORF">C1SCF055_LOCUS6125</name>
</gene>
<feature type="domain" description="RRM" evidence="7">
    <location>
        <begin position="1354"/>
        <end position="1429"/>
    </location>
</feature>
<evidence type="ECO:0000313" key="8">
    <source>
        <dbReference type="EMBL" id="CAI3978036.1"/>
    </source>
</evidence>
<dbReference type="SMART" id="SM00209">
    <property type="entry name" value="TSP1"/>
    <property type="match status" value="21"/>
</dbReference>
<proteinExistence type="predicted"/>
<keyword evidence="1" id="KW-0732">Signal</keyword>
<dbReference type="Proteomes" id="UP001152797">
    <property type="component" value="Unassembled WGS sequence"/>
</dbReference>
<evidence type="ECO:0000313" key="10">
    <source>
        <dbReference type="EMBL" id="CAL4765348.1"/>
    </source>
</evidence>
<dbReference type="PANTHER" id="PTHR22906">
    <property type="entry name" value="PROPERDIN"/>
    <property type="match status" value="1"/>
</dbReference>
<protein>
    <submittedName>
        <fullName evidence="10">A disintegrin and metalloproteinase with thrombospondin motifs adt-1 (ADAMTS adt-1)</fullName>
    </submittedName>
</protein>
<dbReference type="Pfam" id="PF19028">
    <property type="entry name" value="TSP1_spondin"/>
    <property type="match status" value="5"/>
</dbReference>
<feature type="region of interest" description="Disordered" evidence="6">
    <location>
        <begin position="1167"/>
        <end position="1238"/>
    </location>
</feature>
<dbReference type="InterPro" id="IPR012677">
    <property type="entry name" value="Nucleotide-bd_a/b_plait_sf"/>
</dbReference>
<keyword evidence="10" id="KW-0645">Protease</keyword>
<keyword evidence="5" id="KW-0694">RNA-binding</keyword>
<keyword evidence="10" id="KW-0378">Hydrolase</keyword>
<evidence type="ECO:0000256" key="6">
    <source>
        <dbReference type="SAM" id="MobiDB-lite"/>
    </source>
</evidence>
<evidence type="ECO:0000259" key="7">
    <source>
        <dbReference type="PROSITE" id="PS50102"/>
    </source>
</evidence>
<comment type="caution">
    <text evidence="8">The sequence shown here is derived from an EMBL/GenBank/DDBJ whole genome shotgun (WGS) entry which is preliminary data.</text>
</comment>
<dbReference type="EMBL" id="CAMXCT030000384">
    <property type="protein sequence ID" value="CAL4765348.1"/>
    <property type="molecule type" value="Genomic_DNA"/>
</dbReference>
<reference evidence="9" key="2">
    <citation type="submission" date="2024-04" db="EMBL/GenBank/DDBJ databases">
        <authorList>
            <person name="Chen Y."/>
            <person name="Shah S."/>
            <person name="Dougan E. K."/>
            <person name="Thang M."/>
            <person name="Chan C."/>
        </authorList>
    </citation>
    <scope>NUCLEOTIDE SEQUENCE [LARGE SCALE GENOMIC DNA]</scope>
</reference>
<sequence length="2424" mass="265055">MAVTVPAKALAVDPGVGAAAEGHHPECYGDRALLAPLQTVHKSRGALSLQHILSHRHCADTLGETAPCGTGPCEFGESSNCILSSWSEWSACNVADEKRRTRKVAQHAAAAGQACKGSLVEVLACFEASTPPSASDCQLSDWSEWQLCDRSCGGGQTIRSRSIAAHAAAGGSMCTAALQETLACNTGSCSLYHQPCRPSAWSEWGACSCAPGSATRTRSYVEADAGGQACDLVLAETRPCQTDQESWQKCEVQDCEISAWSEWKSCTKSCEGGMTERDRRVVKHASVGGQPCNVAQNQLMEVKPCGEGSCDVVKDCEDGAWGEWGGWSDCTKSCRGGFRLAHRRVAKEANQCGKPAEGVATKIESCNDGIHCSGSVDCELTEWTRWSDCDKPCSGVRERSRGIKVHPKDGGVPCGSQEKATSLSEMEHCPPEPGTTCDNPPPEGCKFGDWSEWSDCSATCDGGQMSRSRKVLPGPDGSMSPCEGKTLELAPCNTKTCGDKVDCQYGLWSNWGNCTKCGGQRFRSRSIMQHPSFGGMECQASETMQTTRCPRECGEQLYWCAWSEWTKFSACTKTCGAGNHVRQRTLAMTDKRPSSPLAVASSKKDCKGSVSDVQPCDLPACEACAPKDCELSGWSEWSTPFCEGICTRHRRVAVPNNECGKPCEGTLKSTKPCEANCHDKDCVLGEWSSWSACASSLDNKYRSRQVLEPGAFNGKACSLNSLNETASCLTGPNAPVDCSFTEWKEWNECSHSCGNGQQSRSRAVATQASKGGKACLGSLKSLKRCKIRPCAEKSIGIDCSWEQWSEWQECDGSQQVRRREIIHPADAVGEPCQGVQVETKGCGKDVTLPSDCDADVFSAWSEWSPCPKSCGGAQSSRSRIIKPHMHGGLHCSGTLLETQPCGQVSCPNSPNTVCQYSQWSRWSQCSVSCGEGYKERSRTIALPALGGVEGCAGMLIQADQCTSPPCHDGVDCVWGNWNEWSDCVPAPTECGIGYKRRNRSIATMPSRSGALCDPKPFEEVMPVSGCRGQAMCCVDGEWHDWQDWGGCTASCGSGTRKRLRVNKTQVIKEGSLSNCRDPVAIIRSRAWNGCLQVHRDWMEAHQESSVDDLIDAFMAKNSNWINEEAEELLRSLDFEVAWKVVDFGSMYGCRDSVAIVKTRIKDAKAGKKVGKGFRGYGPREGREGREGKGKSLNEGEEKPQEERSRPGDAKGNAKGKSKARRRPGKNGKEDRSGDPHEKALHEERSLLCLGLPALWTTEQTKDFFSKYEGEVEAVYMGGLRGKGVRTSSIDFTTAEGARNAALACDRMEIKDGEDTFYLICSIRYKVEGTLGSRMTFPGRAGGEGDGKLAQSEGRSVYLSKIPLDTSEEQITELIEDFGEVEAVYMLPSNGFNMACFVSMVSPGEAAFAIRGLNNAQAFGTIISASYPIEKNLKRKKPHPEDETIPWYPVELRNFPHWTLCDDIKATILSLGPASQRVRVIHYDPEPSLSVARAYFREEEDRDATLKALAGHEISPGYILNAAALPRLQSHPPAQPAVAAWAAWWEPESFCGKPPAGSSVEYEECSAQACEVDVDCEFGQWSTPSACSAACHGQQISSRSIARNSTGKGAPCVGAMERSVQCNPAEGEPTPFSCQDKSNHASGAQDCVMSQWSNWSPCSATCEKGYSVRARNIEVGPQRGGKSCPSGIKETQNCNPGIHCFEGRVNCVWEAWTAWTECDAFDKKTRTRGYARHAANGGLDCEGSFRDVTGCSKGGTEVCAVAWYNCSWSGWSRWSSCSATCGRGGARNRERQLKVTDISDPSSSHFSGNHQLNVPVSASPPSLASPVFDRPDETLNFDDFKCSDNVYWRDRWPDTVRQYCCESEQLCEDSQLIYAEDAEDARPSSLSSQGDWVEELSSPLPDAVVRRYDLALLKDKVLAAEAQHTRDALSALAHALSAELKLFPGAWEGLWSWEGLCSACLVFADSAQRLATGKSSSCGFPASSEPLMRGNFSVYVLCLLYLVWSVSSHEICNSTRAIQVTLSFHEQPRVVQRGQGDAIWAFTPAAQDTAIVVTPSNSSIDPDMRLYILSPTTSCLPVFTSQEFGGEYMRIHPNLTKAFNVTQYFLHVNCRGKEGCEYHLAFSQLEDDWQELTAGQQHPGIAYHGVPSHFKFVCGKKCKEDMETGKKERITFSAWPRDATSTKHLLLLVRFGKPPMAADEHLNASRGWFSGEVASDDIKEGTYYITVIKRHGLVPIPFVVSVTLPHSIQWLKLGRPTFGVVKKNSASFYKFYVDSADTDIEVYLTKLDGDPDCAMSHEEVNQRPAHLTSQWRSATQGDDEIIVASDDPKRRLHPTGWFHIGVHSAEDATFSIIAFAEKHLRPAAEDIDQGKDGYVIEWTELWLGLPQAMGVQPGRPANFLFFSRLVRGKVNVTIIYNYIYTHEIY</sequence>
<dbReference type="CDD" id="cd00590">
    <property type="entry name" value="RRM_SF"/>
    <property type="match status" value="1"/>
</dbReference>
<dbReference type="InterPro" id="IPR052065">
    <property type="entry name" value="Compl_asym_regulator"/>
</dbReference>
<keyword evidence="2" id="KW-0677">Repeat</keyword>
<evidence type="ECO:0000313" key="11">
    <source>
        <dbReference type="Proteomes" id="UP001152797"/>
    </source>
</evidence>
<name>A0A9P1FJA0_9DINO</name>
<dbReference type="SUPFAM" id="SSF82895">
    <property type="entry name" value="TSP-1 type 1 repeat"/>
    <property type="match status" value="19"/>
</dbReference>
<evidence type="ECO:0000256" key="3">
    <source>
        <dbReference type="ARBA" id="ARBA00023157"/>
    </source>
</evidence>
<dbReference type="SMART" id="SM00360">
    <property type="entry name" value="RRM"/>
    <property type="match status" value="2"/>
</dbReference>